<evidence type="ECO:0000313" key="4">
    <source>
        <dbReference type="Proteomes" id="UP000008068"/>
    </source>
</evidence>
<dbReference type="PANTHER" id="PTHR21503">
    <property type="entry name" value="F-BOX-CONTAINING HYPOTHETICAL PROTEIN C.ELEGANS"/>
    <property type="match status" value="1"/>
</dbReference>
<dbReference type="InterPro" id="IPR012885">
    <property type="entry name" value="F-box_Sdz-33"/>
</dbReference>
<feature type="domain" description="Sdz-33 F-box" evidence="2">
    <location>
        <begin position="229"/>
        <end position="286"/>
    </location>
</feature>
<dbReference type="Pfam" id="PF00646">
    <property type="entry name" value="F-box"/>
    <property type="match status" value="1"/>
</dbReference>
<sequence>MDSDEPGLPIDKLRAVELERVFKHLDLIDIFELSFTSKSIRGSLKEANYIIKSLKVLYQSNMPTIEIQCAKSRFIWTFGYPHDLPMKYAGEYKIGRYTYKCQKSEYGFHTDHYDVEEGFLGVIIHLISIFNFKNTVITELSIDLSVIEDIRTICNHFKKFKKVERLSIHQSFPNEIAATNFNQNFNWIMSNLKIDEIYLGVDGVENVIVQKNGKFVIREVPKRYDEVLNINHICLNYSEWFSSKDLLSLGVKTAILQNSPLTDEDLNSFIKTWLTSNSSKLNWLEVQVSGRYLNENIITKDLSLLPDTHSLMNTCCSCPFRKFDSPTPIPFIFPNNLKQITRSTDSTTATISITHDTFFFHIRDDGPITPPNPTLPPRQLNENDANRRLEERFRLAFRGRRLFQIAVDDEDNVNFF</sequence>
<dbReference type="Proteomes" id="UP000008068">
    <property type="component" value="Unassembled WGS sequence"/>
</dbReference>
<dbReference type="AlphaFoldDB" id="G0MKQ6"/>
<feature type="domain" description="F-box" evidence="1">
    <location>
        <begin position="18"/>
        <end position="41"/>
    </location>
</feature>
<accession>G0MKQ6</accession>
<evidence type="ECO:0000259" key="1">
    <source>
        <dbReference type="Pfam" id="PF00646"/>
    </source>
</evidence>
<evidence type="ECO:0000259" key="2">
    <source>
        <dbReference type="Pfam" id="PF07735"/>
    </source>
</evidence>
<dbReference type="eggNOG" id="ENOG502T3FI">
    <property type="taxonomic scope" value="Eukaryota"/>
</dbReference>
<keyword evidence="4" id="KW-1185">Reference proteome</keyword>
<dbReference type="InParanoid" id="G0MKQ6"/>
<dbReference type="InterPro" id="IPR001810">
    <property type="entry name" value="F-box_dom"/>
</dbReference>
<dbReference type="EMBL" id="GL379798">
    <property type="protein sequence ID" value="EGT33688.1"/>
    <property type="molecule type" value="Genomic_DNA"/>
</dbReference>
<gene>
    <name evidence="3" type="ORF">CAEBREN_32770</name>
</gene>
<proteinExistence type="predicted"/>
<dbReference type="PANTHER" id="PTHR21503:SF15">
    <property type="entry name" value="F-BOX DOMAIN-CONTAINING PROTEIN"/>
    <property type="match status" value="1"/>
</dbReference>
<reference evidence="4" key="1">
    <citation type="submission" date="2011-07" db="EMBL/GenBank/DDBJ databases">
        <authorList>
            <consortium name="Caenorhabditis brenneri Sequencing and Analysis Consortium"/>
            <person name="Wilson R.K."/>
        </authorList>
    </citation>
    <scope>NUCLEOTIDE SEQUENCE [LARGE SCALE GENOMIC DNA]</scope>
    <source>
        <strain evidence="4">PB2801</strain>
    </source>
</reference>
<dbReference type="STRING" id="135651.G0MKQ6"/>
<evidence type="ECO:0000313" key="3">
    <source>
        <dbReference type="EMBL" id="EGT33688.1"/>
    </source>
</evidence>
<organism evidence="4">
    <name type="scientific">Caenorhabditis brenneri</name>
    <name type="common">Nematode worm</name>
    <dbReference type="NCBI Taxonomy" id="135651"/>
    <lineage>
        <taxon>Eukaryota</taxon>
        <taxon>Metazoa</taxon>
        <taxon>Ecdysozoa</taxon>
        <taxon>Nematoda</taxon>
        <taxon>Chromadorea</taxon>
        <taxon>Rhabditida</taxon>
        <taxon>Rhabditina</taxon>
        <taxon>Rhabditomorpha</taxon>
        <taxon>Rhabditoidea</taxon>
        <taxon>Rhabditidae</taxon>
        <taxon>Peloderinae</taxon>
        <taxon>Caenorhabditis</taxon>
    </lineage>
</organism>
<protein>
    <submittedName>
        <fullName evidence="3">Uncharacterized protein</fullName>
    </submittedName>
</protein>
<name>G0MKQ6_CAEBE</name>
<dbReference type="OrthoDB" id="5831668at2759"/>
<dbReference type="Pfam" id="PF07735">
    <property type="entry name" value="FBA_2"/>
    <property type="match status" value="1"/>
</dbReference>
<dbReference type="HOGENOM" id="CLU_041831_0_0_1"/>